<proteinExistence type="predicted"/>
<accession>A0A8J2FW90</accession>
<evidence type="ECO:0000313" key="1">
    <source>
        <dbReference type="EMBL" id="CAF0697990.1"/>
    </source>
</evidence>
<dbReference type="AlphaFoldDB" id="A0A8J2FW90"/>
<dbReference type="EMBL" id="CAJNOB010000017">
    <property type="protein sequence ID" value="CAF0697990.1"/>
    <property type="molecule type" value="Genomic_DNA"/>
</dbReference>
<keyword evidence="2" id="KW-1185">Reference proteome</keyword>
<comment type="caution">
    <text evidence="1">The sequence shown here is derived from an EMBL/GenBank/DDBJ whole genome shotgun (WGS) entry which is preliminary data.</text>
</comment>
<dbReference type="RefSeq" id="WP_174583249.1">
    <property type="nucleotide sequence ID" value="NZ_CAJNOB010000017.1"/>
</dbReference>
<reference evidence="1" key="1">
    <citation type="submission" date="2021-02" db="EMBL/GenBank/DDBJ databases">
        <authorList>
            <person name="Cremers G."/>
            <person name="Picone N."/>
        </authorList>
    </citation>
    <scope>NUCLEOTIDE SEQUENCE</scope>
    <source>
        <strain evidence="1">PQ17</strain>
    </source>
</reference>
<gene>
    <name evidence="1" type="ORF">MPNT_240006</name>
</gene>
<sequence length="151" mass="16086">MPLRASHLGSNDGISLRGAYKLKPVDPARACSLSSFAYVKTIAMLKEASFRPGLDPIEMDPAYASVIAAVHCACRHGTCSHQSAVWSSRPGRVEPILTARPFERPSCRPALDGSSSPLPCLRGTGRSMCGGSGRLFEGVSQPWMGGQEVIE</sequence>
<name>A0A8J2FW90_9BACT</name>
<dbReference type="Proteomes" id="UP000663859">
    <property type="component" value="Unassembled WGS sequence"/>
</dbReference>
<organism evidence="1 2">
    <name type="scientific">Candidatus Methylacidithermus pantelleriae</name>
    <dbReference type="NCBI Taxonomy" id="2744239"/>
    <lineage>
        <taxon>Bacteria</taxon>
        <taxon>Pseudomonadati</taxon>
        <taxon>Verrucomicrobiota</taxon>
        <taxon>Methylacidiphilae</taxon>
        <taxon>Methylacidiphilales</taxon>
        <taxon>Methylacidiphilaceae</taxon>
        <taxon>Candidatus Methylacidithermus</taxon>
    </lineage>
</organism>
<protein>
    <submittedName>
        <fullName evidence="1">Uncharacterized protein</fullName>
    </submittedName>
</protein>
<evidence type="ECO:0000313" key="2">
    <source>
        <dbReference type="Proteomes" id="UP000663859"/>
    </source>
</evidence>